<comment type="similarity">
    <text evidence="1">Belongs to the RAD52 family.</text>
</comment>
<evidence type="ECO:0000313" key="6">
    <source>
        <dbReference type="Proteomes" id="UP000094598"/>
    </source>
</evidence>
<dbReference type="InterPro" id="IPR041247">
    <property type="entry name" value="Rad52_fam"/>
</dbReference>
<dbReference type="InterPro" id="IPR042525">
    <property type="entry name" value="Rad52_Rad59_Rad22_sf"/>
</dbReference>
<keyword evidence="3" id="KW-0234">DNA repair</keyword>
<dbReference type="Proteomes" id="UP000322283">
    <property type="component" value="Unassembled WGS sequence"/>
</dbReference>
<dbReference type="Gene3D" id="3.30.390.80">
    <property type="entry name" value="DNA repair protein Rad52/59/22"/>
    <property type="match status" value="1"/>
</dbReference>
<proteinExistence type="inferred from homology"/>
<evidence type="ECO:0000256" key="1">
    <source>
        <dbReference type="ARBA" id="ARBA00006638"/>
    </source>
</evidence>
<dbReference type="GO" id="GO:0006310">
    <property type="term" value="P:DNA recombination"/>
    <property type="evidence" value="ECO:0007669"/>
    <property type="project" value="UniProtKB-ARBA"/>
</dbReference>
<organism evidence="4 6">
    <name type="scientific">Neomoorella thermoacetica</name>
    <name type="common">Clostridium thermoaceticum</name>
    <dbReference type="NCBI Taxonomy" id="1525"/>
    <lineage>
        <taxon>Bacteria</taxon>
        <taxon>Bacillati</taxon>
        <taxon>Bacillota</taxon>
        <taxon>Clostridia</taxon>
        <taxon>Neomoorellales</taxon>
        <taxon>Neomoorellaceae</taxon>
        <taxon>Neomoorella</taxon>
    </lineage>
</organism>
<dbReference type="EMBL" id="VCDX01000006">
    <property type="protein sequence ID" value="TYL12679.1"/>
    <property type="molecule type" value="Genomic_DNA"/>
</dbReference>
<evidence type="ECO:0000256" key="2">
    <source>
        <dbReference type="ARBA" id="ARBA00022763"/>
    </source>
</evidence>
<dbReference type="EMBL" id="CP017019">
    <property type="protein sequence ID" value="AOQ24578.1"/>
    <property type="molecule type" value="Genomic_DNA"/>
</dbReference>
<reference evidence="5 7" key="2">
    <citation type="submission" date="2019-05" db="EMBL/GenBank/DDBJ databases">
        <title>Genome sequence of Moorella thermoacetica ATCC 33924.</title>
        <authorList>
            <person name="Poehlein A."/>
            <person name="Bengelsdorf F.R."/>
            <person name="Duerre P."/>
            <person name="Daniel R."/>
        </authorList>
    </citation>
    <scope>NUCLEOTIDE SEQUENCE [LARGE SCALE GENOMIC DNA]</scope>
    <source>
        <strain evidence="5 7">ATCC 33924</strain>
    </source>
</reference>
<gene>
    <name evidence="4" type="ORF">Maut_02148</name>
    <name evidence="5" type="ORF">MTAT_19210</name>
</gene>
<reference evidence="4 6" key="1">
    <citation type="submission" date="2016-08" db="EMBL/GenBank/DDBJ databases">
        <title>Moorella thermoacetica DSM 103132.</title>
        <authorList>
            <person name="Jendresen C.B."/>
            <person name="Redl S.M."/>
            <person name="Jensen T.O."/>
            <person name="Nielsen A.T."/>
        </authorList>
    </citation>
    <scope>NUCLEOTIDE SEQUENCE [LARGE SCALE GENOMIC DNA]</scope>
    <source>
        <strain evidence="4 6">DSM 103132</strain>
    </source>
</reference>
<dbReference type="Pfam" id="PF04098">
    <property type="entry name" value="Rad52_Rad22"/>
    <property type="match status" value="1"/>
</dbReference>
<keyword evidence="2" id="KW-0227">DNA damage</keyword>
<evidence type="ECO:0000313" key="4">
    <source>
        <dbReference type="EMBL" id="AOQ24578.1"/>
    </source>
</evidence>
<name>A0AAC9HIM9_NEOTH</name>
<accession>A0AAC9HIM9</accession>
<evidence type="ECO:0000313" key="5">
    <source>
        <dbReference type="EMBL" id="TYL12679.1"/>
    </source>
</evidence>
<dbReference type="RefSeq" id="WP_069590290.1">
    <property type="nucleotide sequence ID" value="NZ_CP017019.1"/>
</dbReference>
<dbReference type="Proteomes" id="UP000094598">
    <property type="component" value="Chromosome"/>
</dbReference>
<evidence type="ECO:0000313" key="7">
    <source>
        <dbReference type="Proteomes" id="UP000322283"/>
    </source>
</evidence>
<protein>
    <submittedName>
        <fullName evidence="4">Rad52/22 family double-strand break repair protein</fullName>
    </submittedName>
</protein>
<keyword evidence="7" id="KW-1185">Reference proteome</keyword>
<sequence length="232" mass="26554">MDIDKERIIKAFSQPTNRNYIKQREVDGRTLDYIEWVVPCKIINEATQNTWDFRILQWQIINPANEFGDENANAAVFVWAELTIPGLGTRQHFGTHDIIKNKKKGTLKSNWADAFKAAVSDAFKKCANMFGIGLDLYSDVVNTVATDEYDEQDEDITVDEEEYDDDNAWDAETVERFLAIKQQLGIVTNEELNPYITEWSDGAMSSYEELTPDTLADFTDFLEAQLEQLESA</sequence>
<dbReference type="GO" id="GO:0006302">
    <property type="term" value="P:double-strand break repair"/>
    <property type="evidence" value="ECO:0007669"/>
    <property type="project" value="UniProtKB-ARBA"/>
</dbReference>
<evidence type="ECO:0000256" key="3">
    <source>
        <dbReference type="ARBA" id="ARBA00023204"/>
    </source>
</evidence>
<dbReference type="AlphaFoldDB" id="A0AAC9HIM9"/>